<reference evidence="2" key="1">
    <citation type="journal article" date="2019" name="Int. J. Syst. Evol. Microbiol.">
        <title>The Global Catalogue of Microorganisms (GCM) 10K type strain sequencing project: providing services to taxonomists for standard genome sequencing and annotation.</title>
        <authorList>
            <consortium name="The Broad Institute Genomics Platform"/>
            <consortium name="The Broad Institute Genome Sequencing Center for Infectious Disease"/>
            <person name="Wu L."/>
            <person name="Ma J."/>
        </authorList>
    </citation>
    <scope>NUCLEOTIDE SEQUENCE [LARGE SCALE GENOMIC DNA]</scope>
    <source>
        <strain evidence="2">JCM 17337</strain>
    </source>
</reference>
<organism evidence="1 2">
    <name type="scientific">Flavobacterium ginsengiterrae</name>
    <dbReference type="NCBI Taxonomy" id="871695"/>
    <lineage>
        <taxon>Bacteria</taxon>
        <taxon>Pseudomonadati</taxon>
        <taxon>Bacteroidota</taxon>
        <taxon>Flavobacteriia</taxon>
        <taxon>Flavobacteriales</taxon>
        <taxon>Flavobacteriaceae</taxon>
        <taxon>Flavobacterium</taxon>
    </lineage>
</organism>
<evidence type="ECO:0008006" key="3">
    <source>
        <dbReference type="Google" id="ProtNLM"/>
    </source>
</evidence>
<dbReference type="EMBL" id="BAABDU010000011">
    <property type="protein sequence ID" value="GAA3784565.1"/>
    <property type="molecule type" value="Genomic_DNA"/>
</dbReference>
<accession>A0ABP7H6U6</accession>
<comment type="caution">
    <text evidence="1">The sequence shown here is derived from an EMBL/GenBank/DDBJ whole genome shotgun (WGS) entry which is preliminary data.</text>
</comment>
<name>A0ABP7H6U6_9FLAO</name>
<keyword evidence="2" id="KW-1185">Reference proteome</keyword>
<protein>
    <recommendedName>
        <fullName evidence="3">MORN repeat protein</fullName>
    </recommendedName>
</protein>
<evidence type="ECO:0000313" key="2">
    <source>
        <dbReference type="Proteomes" id="UP001500748"/>
    </source>
</evidence>
<dbReference type="Proteomes" id="UP001500748">
    <property type="component" value="Unassembled WGS sequence"/>
</dbReference>
<proteinExistence type="predicted"/>
<evidence type="ECO:0000313" key="1">
    <source>
        <dbReference type="EMBL" id="GAA3784565.1"/>
    </source>
</evidence>
<gene>
    <name evidence="1" type="ORF">GCM10022423_47470</name>
</gene>
<dbReference type="SUPFAM" id="SSF82185">
    <property type="entry name" value="Histone H3 K4-specific methyltransferase SET7/9 N-terminal domain"/>
    <property type="match status" value="1"/>
</dbReference>
<sequence>MVLSLFFFNCQIKKNTNYNYAGYSGIRQIESDLKKALKDKKTAIYNYPNLGTSFFLKKGKINGVFEIIINNDTIYYCNFKNNKPCGYYVFKTIHPKNINYYNRILPLKPNIDFGFGSGFFNSQHEKDGFWRENNQPCEQEGIYIKGKKEGIWKENCFNDIGGYTIYKNVTYKNDTIVSSTEK</sequence>